<dbReference type="PROSITE" id="PS51910">
    <property type="entry name" value="GH18_2"/>
    <property type="match status" value="1"/>
</dbReference>
<dbReference type="CDD" id="cd12215">
    <property type="entry name" value="ChiC_BD"/>
    <property type="match status" value="1"/>
</dbReference>
<dbReference type="EMBL" id="KE504142">
    <property type="protein sequence ID" value="EPT01410.1"/>
    <property type="molecule type" value="Genomic_DNA"/>
</dbReference>
<evidence type="ECO:0000256" key="5">
    <source>
        <dbReference type="ARBA" id="ARBA00023024"/>
    </source>
</evidence>
<dbReference type="InterPro" id="IPR001223">
    <property type="entry name" value="Glyco_hydro18_cat"/>
</dbReference>
<keyword evidence="8" id="KW-0624">Polysaccharide degradation</keyword>
<dbReference type="InterPro" id="IPR036573">
    <property type="entry name" value="CBM_sf_5/12"/>
</dbReference>
<dbReference type="EC" id="3.2.1.14" evidence="2"/>
<dbReference type="InterPro" id="IPR045321">
    <property type="entry name" value="Cts1-like"/>
</dbReference>
<name>S8FTA2_FOMSC</name>
<comment type="catalytic activity">
    <reaction evidence="1">
        <text>Random endo-hydrolysis of N-acetyl-beta-D-glucosaminide (1-&gt;4)-beta-linkages in chitin and chitodextrins.</text>
        <dbReference type="EC" id="3.2.1.14"/>
    </reaction>
</comment>
<dbReference type="SMART" id="SM00495">
    <property type="entry name" value="ChtBD3"/>
    <property type="match status" value="1"/>
</dbReference>
<sequence>MVSSRTSSAAFWLGLSSLAIDLTSVTAFTNSASDNLAVYWGQDSYGASGGSSANYQQTISYYCQDDVIDVIPMAFLNVFFGQGNEPSLDLANTCSTANDPVFNGTQLPDCSFLAQGIETCQSAGKIVTMSLGGATGSAGFTNSSQAQQFAQTIWDLLLGGSSSIRPFGDAVLDGIDLDIEGGSSSYFPDFVSALRSLMNSGDKSYYLTAAPQCPFPDAYLGSIINAEPFDAVYVQFYNNYCGLTNYDDSNDWDFATWDNWAKNTSPNKNVKVYIGAPASSTAAGSGYVDAATLGAIVQATQQNYSSFGGVMLWDASQAYANNRYDKAIKSYLTGSGASAPSSSSTTTTSSTSTTASTTTSAPVSSTSTTTTAPATTTTAESGSCAGVATWVANVAYTGGDQVVYNGDLWTAKWWSYADTPGGAAGDWTDDGACSTTNNNVSYQNKEPPLTAAPKAGTVPNPSLSAAIAASQTAEVTRRNSRFFKF</sequence>
<dbReference type="STRING" id="743788.S8FTA2"/>
<dbReference type="GO" id="GO:0000272">
    <property type="term" value="P:polysaccharide catabolic process"/>
    <property type="evidence" value="ECO:0007669"/>
    <property type="project" value="UniProtKB-KW"/>
</dbReference>
<proteinExistence type="predicted"/>
<feature type="chain" id="PRO_5004551653" description="chitinase" evidence="10">
    <location>
        <begin position="28"/>
        <end position="485"/>
    </location>
</feature>
<evidence type="ECO:0000256" key="10">
    <source>
        <dbReference type="SAM" id="SignalP"/>
    </source>
</evidence>
<dbReference type="InterPro" id="IPR001579">
    <property type="entry name" value="Glyco_hydro_18_chit_AS"/>
</dbReference>
<keyword evidence="10" id="KW-0732">Signal</keyword>
<keyword evidence="13" id="KW-1185">Reference proteome</keyword>
<dbReference type="PROSITE" id="PS01095">
    <property type="entry name" value="GH18_1"/>
    <property type="match status" value="1"/>
</dbReference>
<evidence type="ECO:0000256" key="7">
    <source>
        <dbReference type="ARBA" id="ARBA00023295"/>
    </source>
</evidence>
<feature type="region of interest" description="Disordered" evidence="9">
    <location>
        <begin position="335"/>
        <end position="379"/>
    </location>
</feature>
<accession>S8FTA2</accession>
<dbReference type="SUPFAM" id="SSF51055">
    <property type="entry name" value="Carbohydrate binding domain"/>
    <property type="match status" value="1"/>
</dbReference>
<keyword evidence="3" id="KW-0147">Chitin-binding</keyword>
<evidence type="ECO:0000259" key="11">
    <source>
        <dbReference type="PROSITE" id="PS51910"/>
    </source>
</evidence>
<dbReference type="GO" id="GO:0006032">
    <property type="term" value="P:chitin catabolic process"/>
    <property type="evidence" value="ECO:0007669"/>
    <property type="project" value="UniProtKB-KW"/>
</dbReference>
<evidence type="ECO:0000256" key="6">
    <source>
        <dbReference type="ARBA" id="ARBA00023277"/>
    </source>
</evidence>
<dbReference type="AlphaFoldDB" id="S8FTA2"/>
<dbReference type="InterPro" id="IPR017853">
    <property type="entry name" value="GH"/>
</dbReference>
<evidence type="ECO:0000256" key="3">
    <source>
        <dbReference type="ARBA" id="ARBA00022669"/>
    </source>
</evidence>
<evidence type="ECO:0000256" key="8">
    <source>
        <dbReference type="ARBA" id="ARBA00023326"/>
    </source>
</evidence>
<feature type="signal peptide" evidence="10">
    <location>
        <begin position="1"/>
        <end position="27"/>
    </location>
</feature>
<dbReference type="PANTHER" id="PTHR45708">
    <property type="entry name" value="ENDOCHITINASE"/>
    <property type="match status" value="1"/>
</dbReference>
<dbReference type="HOGENOM" id="CLU_007818_1_2_1"/>
<gene>
    <name evidence="12" type="ORF">FOMPIDRAFT_96173</name>
</gene>
<dbReference type="InterPro" id="IPR003610">
    <property type="entry name" value="CBM5/12"/>
</dbReference>
<dbReference type="SUPFAM" id="SSF51445">
    <property type="entry name" value="(Trans)glycosidases"/>
    <property type="match status" value="1"/>
</dbReference>
<dbReference type="PANTHER" id="PTHR45708:SF49">
    <property type="entry name" value="ENDOCHITINASE"/>
    <property type="match status" value="1"/>
</dbReference>
<keyword evidence="6" id="KW-0119">Carbohydrate metabolism</keyword>
<organism evidence="12 13">
    <name type="scientific">Fomitopsis schrenkii</name>
    <name type="common">Brown rot fungus</name>
    <dbReference type="NCBI Taxonomy" id="2126942"/>
    <lineage>
        <taxon>Eukaryota</taxon>
        <taxon>Fungi</taxon>
        <taxon>Dikarya</taxon>
        <taxon>Basidiomycota</taxon>
        <taxon>Agaricomycotina</taxon>
        <taxon>Agaricomycetes</taxon>
        <taxon>Polyporales</taxon>
        <taxon>Fomitopsis</taxon>
    </lineage>
</organism>
<protein>
    <recommendedName>
        <fullName evidence="2">chitinase</fullName>
        <ecNumber evidence="2">3.2.1.14</ecNumber>
    </recommendedName>
</protein>
<evidence type="ECO:0000256" key="4">
    <source>
        <dbReference type="ARBA" id="ARBA00022801"/>
    </source>
</evidence>
<dbReference type="GO" id="GO:0008061">
    <property type="term" value="F:chitin binding"/>
    <property type="evidence" value="ECO:0007669"/>
    <property type="project" value="UniProtKB-KW"/>
</dbReference>
<evidence type="ECO:0000256" key="2">
    <source>
        <dbReference type="ARBA" id="ARBA00012729"/>
    </source>
</evidence>
<dbReference type="Proteomes" id="UP000015241">
    <property type="component" value="Unassembled WGS sequence"/>
</dbReference>
<dbReference type="GO" id="GO:0005576">
    <property type="term" value="C:extracellular region"/>
    <property type="evidence" value="ECO:0007669"/>
    <property type="project" value="InterPro"/>
</dbReference>
<keyword evidence="7" id="KW-0326">Glycosidase</keyword>
<dbReference type="GO" id="GO:0030246">
    <property type="term" value="F:carbohydrate binding"/>
    <property type="evidence" value="ECO:0007669"/>
    <property type="project" value="InterPro"/>
</dbReference>
<evidence type="ECO:0000256" key="1">
    <source>
        <dbReference type="ARBA" id="ARBA00000822"/>
    </source>
</evidence>
<reference evidence="12 13" key="1">
    <citation type="journal article" date="2012" name="Science">
        <title>The Paleozoic origin of enzymatic lignin decomposition reconstructed from 31 fungal genomes.</title>
        <authorList>
            <person name="Floudas D."/>
            <person name="Binder M."/>
            <person name="Riley R."/>
            <person name="Barry K."/>
            <person name="Blanchette R.A."/>
            <person name="Henrissat B."/>
            <person name="Martinez A.T."/>
            <person name="Otillar R."/>
            <person name="Spatafora J.W."/>
            <person name="Yadav J.S."/>
            <person name="Aerts A."/>
            <person name="Benoit I."/>
            <person name="Boyd A."/>
            <person name="Carlson A."/>
            <person name="Copeland A."/>
            <person name="Coutinho P.M."/>
            <person name="de Vries R.P."/>
            <person name="Ferreira P."/>
            <person name="Findley K."/>
            <person name="Foster B."/>
            <person name="Gaskell J."/>
            <person name="Glotzer D."/>
            <person name="Gorecki P."/>
            <person name="Heitman J."/>
            <person name="Hesse C."/>
            <person name="Hori C."/>
            <person name="Igarashi K."/>
            <person name="Jurgens J.A."/>
            <person name="Kallen N."/>
            <person name="Kersten P."/>
            <person name="Kohler A."/>
            <person name="Kuees U."/>
            <person name="Kumar T.K.A."/>
            <person name="Kuo A."/>
            <person name="LaButti K."/>
            <person name="Larrondo L.F."/>
            <person name="Lindquist E."/>
            <person name="Ling A."/>
            <person name="Lombard V."/>
            <person name="Lucas S."/>
            <person name="Lundell T."/>
            <person name="Martin R."/>
            <person name="McLaughlin D.J."/>
            <person name="Morgenstern I."/>
            <person name="Morin E."/>
            <person name="Murat C."/>
            <person name="Nagy L.G."/>
            <person name="Nolan M."/>
            <person name="Ohm R.A."/>
            <person name="Patyshakuliyeva A."/>
            <person name="Rokas A."/>
            <person name="Ruiz-Duenas F.J."/>
            <person name="Sabat G."/>
            <person name="Salamov A."/>
            <person name="Samejima M."/>
            <person name="Schmutz J."/>
            <person name="Slot J.C."/>
            <person name="St John F."/>
            <person name="Stenlid J."/>
            <person name="Sun H."/>
            <person name="Sun S."/>
            <person name="Syed K."/>
            <person name="Tsang A."/>
            <person name="Wiebenga A."/>
            <person name="Young D."/>
            <person name="Pisabarro A."/>
            <person name="Eastwood D.C."/>
            <person name="Martin F."/>
            <person name="Cullen D."/>
            <person name="Grigoriev I.V."/>
            <person name="Hibbett D.S."/>
        </authorList>
    </citation>
    <scope>NUCLEOTIDE SEQUENCE</scope>
    <source>
        <strain evidence="13">FP-58527</strain>
    </source>
</reference>
<evidence type="ECO:0000313" key="12">
    <source>
        <dbReference type="EMBL" id="EPT01410.1"/>
    </source>
</evidence>
<dbReference type="GO" id="GO:0008843">
    <property type="term" value="F:endochitinase activity"/>
    <property type="evidence" value="ECO:0007669"/>
    <property type="project" value="UniProtKB-EC"/>
</dbReference>
<dbReference type="InterPro" id="IPR050542">
    <property type="entry name" value="Glycosyl_Hydrlase18_Chitinase"/>
</dbReference>
<evidence type="ECO:0000313" key="13">
    <source>
        <dbReference type="Proteomes" id="UP000015241"/>
    </source>
</evidence>
<dbReference type="Gene3D" id="3.20.20.80">
    <property type="entry name" value="Glycosidases"/>
    <property type="match status" value="1"/>
</dbReference>
<dbReference type="eggNOG" id="KOG4701">
    <property type="taxonomic scope" value="Eukaryota"/>
</dbReference>
<dbReference type="InParanoid" id="S8FTA2"/>
<evidence type="ECO:0000256" key="9">
    <source>
        <dbReference type="SAM" id="MobiDB-lite"/>
    </source>
</evidence>
<keyword evidence="5" id="KW-0146">Chitin degradation</keyword>
<dbReference type="Gene3D" id="2.10.10.20">
    <property type="entry name" value="Carbohydrate-binding module superfamily 5/12"/>
    <property type="match status" value="1"/>
</dbReference>
<keyword evidence="4" id="KW-0378">Hydrolase</keyword>
<dbReference type="Pfam" id="PF02839">
    <property type="entry name" value="CBM_5_12"/>
    <property type="match status" value="1"/>
</dbReference>
<feature type="domain" description="GH18" evidence="11">
    <location>
        <begin position="34"/>
        <end position="335"/>
    </location>
</feature>
<dbReference type="OrthoDB" id="6020543at2759"/>
<dbReference type="CDD" id="cd02877">
    <property type="entry name" value="GH18_hevamine_XipI_class_III"/>
    <property type="match status" value="1"/>
</dbReference>